<evidence type="ECO:0000313" key="2">
    <source>
        <dbReference type="EMBL" id="CAD6994958.1"/>
    </source>
</evidence>
<organism evidence="2 3">
    <name type="scientific">Ceratitis capitata</name>
    <name type="common">Mediterranean fruit fly</name>
    <name type="synonym">Tephritis capitata</name>
    <dbReference type="NCBI Taxonomy" id="7213"/>
    <lineage>
        <taxon>Eukaryota</taxon>
        <taxon>Metazoa</taxon>
        <taxon>Ecdysozoa</taxon>
        <taxon>Arthropoda</taxon>
        <taxon>Hexapoda</taxon>
        <taxon>Insecta</taxon>
        <taxon>Pterygota</taxon>
        <taxon>Neoptera</taxon>
        <taxon>Endopterygota</taxon>
        <taxon>Diptera</taxon>
        <taxon>Brachycera</taxon>
        <taxon>Muscomorpha</taxon>
        <taxon>Tephritoidea</taxon>
        <taxon>Tephritidae</taxon>
        <taxon>Ceratitis</taxon>
        <taxon>Ceratitis</taxon>
    </lineage>
</organism>
<evidence type="ECO:0000256" key="1">
    <source>
        <dbReference type="SAM" id="MobiDB-lite"/>
    </source>
</evidence>
<reference evidence="2" key="1">
    <citation type="submission" date="2020-11" db="EMBL/GenBank/DDBJ databases">
        <authorList>
            <person name="Whitehead M."/>
        </authorList>
    </citation>
    <scope>NUCLEOTIDE SEQUENCE</scope>
    <source>
        <strain evidence="2">EGII</strain>
    </source>
</reference>
<dbReference type="AlphaFoldDB" id="A0A811U9E8"/>
<proteinExistence type="predicted"/>
<feature type="compositionally biased region" description="Low complexity" evidence="1">
    <location>
        <begin position="80"/>
        <end position="89"/>
    </location>
</feature>
<keyword evidence="3" id="KW-1185">Reference proteome</keyword>
<name>A0A811U9E8_CERCA</name>
<feature type="region of interest" description="Disordered" evidence="1">
    <location>
        <begin position="52"/>
        <end position="109"/>
    </location>
</feature>
<dbReference type="Proteomes" id="UP000606786">
    <property type="component" value="Unassembled WGS sequence"/>
</dbReference>
<comment type="caution">
    <text evidence="2">The sequence shown here is derived from an EMBL/GenBank/DDBJ whole genome shotgun (WGS) entry which is preliminary data.</text>
</comment>
<evidence type="ECO:0000313" key="3">
    <source>
        <dbReference type="Proteomes" id="UP000606786"/>
    </source>
</evidence>
<protein>
    <submittedName>
        <fullName evidence="2">(Mediterranean fruit fly) hypothetical protein</fullName>
    </submittedName>
</protein>
<gene>
    <name evidence="2" type="ORF">CCAP1982_LOCUS3690</name>
</gene>
<sequence length="142" mass="16118">MTNPRKDLDRSLQWANKKDPMLRNSKHLGLAMLPRDFPKEFLWPEQLTDIQDAVMDEPWRPGWEEEEAQSDPAEAESGEEGAVSKSSSSQDNGQKINVSADEVIPSTKELEELAEDLNLMRTVSNSEDLMLSDFEEHTGKDE</sequence>
<dbReference type="EMBL" id="CAJHJT010000001">
    <property type="protein sequence ID" value="CAD6994958.1"/>
    <property type="molecule type" value="Genomic_DNA"/>
</dbReference>
<accession>A0A811U9E8</accession>
<feature type="region of interest" description="Disordered" evidence="1">
    <location>
        <begin position="1"/>
        <end position="21"/>
    </location>
</feature>
<feature type="compositionally biased region" description="Acidic residues" evidence="1">
    <location>
        <begin position="64"/>
        <end position="79"/>
    </location>
</feature>